<dbReference type="OrthoDB" id="5761230at2"/>
<dbReference type="AlphaFoldDB" id="A0A212QPJ8"/>
<organism evidence="7 8">
    <name type="scientific">Arboricoccus pini</name>
    <dbReference type="NCBI Taxonomy" id="1963835"/>
    <lineage>
        <taxon>Bacteria</taxon>
        <taxon>Pseudomonadati</taxon>
        <taxon>Pseudomonadota</taxon>
        <taxon>Alphaproteobacteria</taxon>
        <taxon>Geminicoccales</taxon>
        <taxon>Geminicoccaceae</taxon>
        <taxon>Arboricoccus</taxon>
    </lineage>
</organism>
<feature type="transmembrane region" description="Helical" evidence="6">
    <location>
        <begin position="274"/>
        <end position="301"/>
    </location>
</feature>
<accession>A0A212QPJ8</accession>
<evidence type="ECO:0000313" key="8">
    <source>
        <dbReference type="Proteomes" id="UP000197065"/>
    </source>
</evidence>
<evidence type="ECO:0000256" key="6">
    <source>
        <dbReference type="SAM" id="Phobius"/>
    </source>
</evidence>
<sequence>MSTQEPEYLPPKVTDRLPARPSAGHVEVDQHRGPIAAVWLALGVVGFVLLLYLLEHVVLLGFAAILLSVFLGGMSRRLAKATGLNRRVALAVVTIGLLVVVLGFVALVAPAIAEQSVELWHQLPAAWESLTQWLRHYSWMQQYTRDLPSRLESIGNEMFSTASSGLLGAASSTVNAVTETAIVIVLAIYMAAEPQPYISGFVQLFPKHRRTRTYQIMRAMAKNLWRWLLGQFASMAIIGATTGVGLWILGIPLALTLGLLAGLFTFIPTLGPLLALLPALAIASLQGFSTVITVLVLYLGIQAVESNLVTPMIQRRAVELPPALILVAQIVAGVFFGLFGLALATPLTAAIIVLVRKAYIEDVLDDKRKLR</sequence>
<evidence type="ECO:0000256" key="2">
    <source>
        <dbReference type="ARBA" id="ARBA00009773"/>
    </source>
</evidence>
<dbReference type="EMBL" id="FYEH01000002">
    <property type="protein sequence ID" value="SNB61376.1"/>
    <property type="molecule type" value="Genomic_DNA"/>
</dbReference>
<evidence type="ECO:0000256" key="1">
    <source>
        <dbReference type="ARBA" id="ARBA00004141"/>
    </source>
</evidence>
<dbReference type="PANTHER" id="PTHR21716">
    <property type="entry name" value="TRANSMEMBRANE PROTEIN"/>
    <property type="match status" value="1"/>
</dbReference>
<evidence type="ECO:0000256" key="5">
    <source>
        <dbReference type="ARBA" id="ARBA00023136"/>
    </source>
</evidence>
<feature type="transmembrane region" description="Helical" evidence="6">
    <location>
        <begin position="59"/>
        <end position="76"/>
    </location>
</feature>
<keyword evidence="4 6" id="KW-1133">Transmembrane helix</keyword>
<dbReference type="Pfam" id="PF01594">
    <property type="entry name" value="AI-2E_transport"/>
    <property type="match status" value="1"/>
</dbReference>
<keyword evidence="5 6" id="KW-0472">Membrane</keyword>
<reference evidence="7 8" key="1">
    <citation type="submission" date="2017-06" db="EMBL/GenBank/DDBJ databases">
        <authorList>
            <person name="Kim H.J."/>
            <person name="Triplett B.A."/>
        </authorList>
    </citation>
    <scope>NUCLEOTIDE SEQUENCE [LARGE SCALE GENOMIC DNA]</scope>
    <source>
        <strain evidence="7 8">B29T1</strain>
    </source>
</reference>
<proteinExistence type="inferred from homology"/>
<keyword evidence="8" id="KW-1185">Reference proteome</keyword>
<dbReference type="InterPro" id="IPR002549">
    <property type="entry name" value="AI-2E-like"/>
</dbReference>
<feature type="transmembrane region" description="Helical" evidence="6">
    <location>
        <begin position="246"/>
        <end position="267"/>
    </location>
</feature>
<comment type="similarity">
    <text evidence="2">Belongs to the autoinducer-2 exporter (AI-2E) (TC 2.A.86) family.</text>
</comment>
<dbReference type="GO" id="GO:0055085">
    <property type="term" value="P:transmembrane transport"/>
    <property type="evidence" value="ECO:0007669"/>
    <property type="project" value="TreeGrafter"/>
</dbReference>
<feature type="transmembrane region" description="Helical" evidence="6">
    <location>
        <begin position="223"/>
        <end position="240"/>
    </location>
</feature>
<name>A0A212QPJ8_9PROT</name>
<evidence type="ECO:0000256" key="3">
    <source>
        <dbReference type="ARBA" id="ARBA00022692"/>
    </source>
</evidence>
<feature type="transmembrane region" description="Helical" evidence="6">
    <location>
        <begin position="35"/>
        <end position="53"/>
    </location>
</feature>
<evidence type="ECO:0000256" key="4">
    <source>
        <dbReference type="ARBA" id="ARBA00022989"/>
    </source>
</evidence>
<feature type="transmembrane region" description="Helical" evidence="6">
    <location>
        <begin position="321"/>
        <end position="354"/>
    </location>
</feature>
<dbReference type="PANTHER" id="PTHR21716:SF62">
    <property type="entry name" value="TRANSPORT PROTEIN YDBI-RELATED"/>
    <property type="match status" value="1"/>
</dbReference>
<protein>
    <submittedName>
        <fullName evidence="7">Predicted PurR-regulated permease PerM</fullName>
    </submittedName>
</protein>
<dbReference type="GO" id="GO:0016020">
    <property type="term" value="C:membrane"/>
    <property type="evidence" value="ECO:0007669"/>
    <property type="project" value="UniProtKB-SubCell"/>
</dbReference>
<gene>
    <name evidence="7" type="ORF">SAMN07250955_102207</name>
</gene>
<feature type="transmembrane region" description="Helical" evidence="6">
    <location>
        <begin position="88"/>
        <end position="113"/>
    </location>
</feature>
<keyword evidence="3 6" id="KW-0812">Transmembrane</keyword>
<evidence type="ECO:0000313" key="7">
    <source>
        <dbReference type="EMBL" id="SNB61376.1"/>
    </source>
</evidence>
<comment type="subcellular location">
    <subcellularLocation>
        <location evidence="1">Membrane</location>
        <topology evidence="1">Multi-pass membrane protein</topology>
    </subcellularLocation>
</comment>
<dbReference type="RefSeq" id="WP_088560066.1">
    <property type="nucleotide sequence ID" value="NZ_FYEH01000002.1"/>
</dbReference>
<dbReference type="Proteomes" id="UP000197065">
    <property type="component" value="Unassembled WGS sequence"/>
</dbReference>